<keyword evidence="5" id="KW-1133">Transmembrane helix</keyword>
<evidence type="ECO:0000256" key="5">
    <source>
        <dbReference type="SAM" id="Phobius"/>
    </source>
</evidence>
<evidence type="ECO:0000313" key="7">
    <source>
        <dbReference type="EMBL" id="MDT0632975.1"/>
    </source>
</evidence>
<dbReference type="CDD" id="cd07989">
    <property type="entry name" value="LPLAT_AGPAT-like"/>
    <property type="match status" value="1"/>
</dbReference>
<keyword evidence="5" id="KW-0472">Membrane</keyword>
<keyword evidence="2" id="KW-0808">Transferase</keyword>
<evidence type="ECO:0000313" key="8">
    <source>
        <dbReference type="Proteomes" id="UP001267426"/>
    </source>
</evidence>
<feature type="region of interest" description="Disordered" evidence="4">
    <location>
        <begin position="1"/>
        <end position="22"/>
    </location>
</feature>
<keyword evidence="5" id="KW-0812">Transmembrane</keyword>
<dbReference type="GO" id="GO:0016746">
    <property type="term" value="F:acyltransferase activity"/>
    <property type="evidence" value="ECO:0007669"/>
    <property type="project" value="UniProtKB-KW"/>
</dbReference>
<sequence length="279" mass="29561">MNAAHPAPPGAAPPEAARAVRLDPPPPTAAARVWFGWLLGWTALFSATLSPGLVLQSASRPTAETFRAWMRPWARAIFACAGIRLRVVERAALPDGPVVFVANHQNAIDIPATSVGLPRPFLYVARHELRAWPIVGWVLEKSACIFIRRDNPREALKSLGAAADRVRAGESVLLFPEGGRSHGHALAPFMRGPFLLAIEAGVPIVPVALVGHTGVADEKALAARPGEVHLVLGTPIPTAGLRRRDAGELGERVRAALEAELGRYGTVGHAAPPGTNEGE</sequence>
<dbReference type="PANTHER" id="PTHR10434:SF11">
    <property type="entry name" value="1-ACYL-SN-GLYCEROL-3-PHOSPHATE ACYLTRANSFERASE"/>
    <property type="match status" value="1"/>
</dbReference>
<feature type="transmembrane region" description="Helical" evidence="5">
    <location>
        <begin position="34"/>
        <end position="55"/>
    </location>
</feature>
<name>A0ABU3BUR2_9BACT</name>
<comment type="caution">
    <text evidence="7">The sequence shown here is derived from an EMBL/GenBank/DDBJ whole genome shotgun (WGS) entry which is preliminary data.</text>
</comment>
<feature type="compositionally biased region" description="Pro residues" evidence="4">
    <location>
        <begin position="1"/>
        <end position="12"/>
    </location>
</feature>
<dbReference type="EMBL" id="JAVRHT010000044">
    <property type="protein sequence ID" value="MDT0632975.1"/>
    <property type="molecule type" value="Genomic_DNA"/>
</dbReference>
<evidence type="ECO:0000256" key="4">
    <source>
        <dbReference type="SAM" id="MobiDB-lite"/>
    </source>
</evidence>
<dbReference type="SMART" id="SM00563">
    <property type="entry name" value="PlsC"/>
    <property type="match status" value="1"/>
</dbReference>
<dbReference type="RefSeq" id="WP_311665403.1">
    <property type="nucleotide sequence ID" value="NZ_JAVRHT010000044.1"/>
</dbReference>
<feature type="domain" description="Phospholipid/glycerol acyltransferase" evidence="6">
    <location>
        <begin position="98"/>
        <end position="212"/>
    </location>
</feature>
<evidence type="ECO:0000256" key="3">
    <source>
        <dbReference type="ARBA" id="ARBA00023315"/>
    </source>
</evidence>
<dbReference type="Pfam" id="PF01553">
    <property type="entry name" value="Acyltransferase"/>
    <property type="match status" value="1"/>
</dbReference>
<keyword evidence="3 7" id="KW-0012">Acyltransferase</keyword>
<evidence type="ECO:0000259" key="6">
    <source>
        <dbReference type="SMART" id="SM00563"/>
    </source>
</evidence>
<keyword evidence="8" id="KW-1185">Reference proteome</keyword>
<dbReference type="InterPro" id="IPR002123">
    <property type="entry name" value="Plipid/glycerol_acylTrfase"/>
</dbReference>
<organism evidence="7 8">
    <name type="scientific">Rubrivirga litoralis</name>
    <dbReference type="NCBI Taxonomy" id="3075598"/>
    <lineage>
        <taxon>Bacteria</taxon>
        <taxon>Pseudomonadati</taxon>
        <taxon>Rhodothermota</taxon>
        <taxon>Rhodothermia</taxon>
        <taxon>Rhodothermales</taxon>
        <taxon>Rubricoccaceae</taxon>
        <taxon>Rubrivirga</taxon>
    </lineage>
</organism>
<gene>
    <name evidence="7" type="ORF">RM540_14550</name>
</gene>
<comment type="pathway">
    <text evidence="1">Lipid metabolism.</text>
</comment>
<proteinExistence type="predicted"/>
<evidence type="ECO:0000256" key="2">
    <source>
        <dbReference type="ARBA" id="ARBA00022679"/>
    </source>
</evidence>
<reference evidence="7 8" key="1">
    <citation type="submission" date="2023-09" db="EMBL/GenBank/DDBJ databases">
        <authorList>
            <person name="Rey-Velasco X."/>
        </authorList>
    </citation>
    <scope>NUCLEOTIDE SEQUENCE [LARGE SCALE GENOMIC DNA]</scope>
    <source>
        <strain evidence="7 8">F394</strain>
    </source>
</reference>
<evidence type="ECO:0000256" key="1">
    <source>
        <dbReference type="ARBA" id="ARBA00005189"/>
    </source>
</evidence>
<accession>A0ABU3BUR2</accession>
<dbReference type="PANTHER" id="PTHR10434">
    <property type="entry name" value="1-ACYL-SN-GLYCEROL-3-PHOSPHATE ACYLTRANSFERASE"/>
    <property type="match status" value="1"/>
</dbReference>
<dbReference type="Proteomes" id="UP001267426">
    <property type="component" value="Unassembled WGS sequence"/>
</dbReference>
<dbReference type="SUPFAM" id="SSF69593">
    <property type="entry name" value="Glycerol-3-phosphate (1)-acyltransferase"/>
    <property type="match status" value="1"/>
</dbReference>
<protein>
    <submittedName>
        <fullName evidence="7">Lysophospholipid acyltransferase family protein</fullName>
    </submittedName>
</protein>